<feature type="region of interest" description="Disordered" evidence="1">
    <location>
        <begin position="97"/>
        <end position="131"/>
    </location>
</feature>
<proteinExistence type="predicted"/>
<keyword evidence="3" id="KW-1185">Reference proteome</keyword>
<evidence type="ECO:0000256" key="1">
    <source>
        <dbReference type="SAM" id="MobiDB-lite"/>
    </source>
</evidence>
<protein>
    <submittedName>
        <fullName evidence="2">Uncharacterized protein</fullName>
    </submittedName>
</protein>
<evidence type="ECO:0000313" key="3">
    <source>
        <dbReference type="Proteomes" id="UP001279734"/>
    </source>
</evidence>
<sequence length="131" mass="15019">MKAKRTIIRLGQRAHAVRIIRIGSHDGTHPRSLTRELAFLVRPSVFYNAHFETFPLSRYIHPTLKVKFPIWGGRSSRRPRNGADVLVPKSILWRRADQVKTGTSATRRRSTARRGGSEAILDPRIEQSNRK</sequence>
<dbReference type="Proteomes" id="UP001279734">
    <property type="component" value="Unassembled WGS sequence"/>
</dbReference>
<evidence type="ECO:0000313" key="2">
    <source>
        <dbReference type="EMBL" id="GMH00202.1"/>
    </source>
</evidence>
<name>A0AAD3P9H6_NEPGR</name>
<gene>
    <name evidence="2" type="ORF">Nepgr_002041</name>
</gene>
<dbReference type="EMBL" id="BSYO01000002">
    <property type="protein sequence ID" value="GMH00202.1"/>
    <property type="molecule type" value="Genomic_DNA"/>
</dbReference>
<accession>A0AAD3P9H6</accession>
<dbReference type="AlphaFoldDB" id="A0AAD3P9H6"/>
<organism evidence="2 3">
    <name type="scientific">Nepenthes gracilis</name>
    <name type="common">Slender pitcher plant</name>
    <dbReference type="NCBI Taxonomy" id="150966"/>
    <lineage>
        <taxon>Eukaryota</taxon>
        <taxon>Viridiplantae</taxon>
        <taxon>Streptophyta</taxon>
        <taxon>Embryophyta</taxon>
        <taxon>Tracheophyta</taxon>
        <taxon>Spermatophyta</taxon>
        <taxon>Magnoliopsida</taxon>
        <taxon>eudicotyledons</taxon>
        <taxon>Gunneridae</taxon>
        <taxon>Pentapetalae</taxon>
        <taxon>Caryophyllales</taxon>
        <taxon>Nepenthaceae</taxon>
        <taxon>Nepenthes</taxon>
    </lineage>
</organism>
<feature type="compositionally biased region" description="Basic and acidic residues" evidence="1">
    <location>
        <begin position="121"/>
        <end position="131"/>
    </location>
</feature>
<comment type="caution">
    <text evidence="2">The sequence shown here is derived from an EMBL/GenBank/DDBJ whole genome shotgun (WGS) entry which is preliminary data.</text>
</comment>
<reference evidence="2" key="1">
    <citation type="submission" date="2023-05" db="EMBL/GenBank/DDBJ databases">
        <title>Nepenthes gracilis genome sequencing.</title>
        <authorList>
            <person name="Fukushima K."/>
        </authorList>
    </citation>
    <scope>NUCLEOTIDE SEQUENCE</scope>
    <source>
        <strain evidence="2">SING2019-196</strain>
    </source>
</reference>